<accession>A0A381RAC5</accession>
<reference evidence="1" key="1">
    <citation type="submission" date="2018-05" db="EMBL/GenBank/DDBJ databases">
        <authorList>
            <person name="Lanie J.A."/>
            <person name="Ng W.-L."/>
            <person name="Kazmierczak K.M."/>
            <person name="Andrzejewski T.M."/>
            <person name="Davidsen T.M."/>
            <person name="Wayne K.J."/>
            <person name="Tettelin H."/>
            <person name="Glass J.I."/>
            <person name="Rusch D."/>
            <person name="Podicherti R."/>
            <person name="Tsui H.-C.T."/>
            <person name="Winkler M.E."/>
        </authorList>
    </citation>
    <scope>NUCLEOTIDE SEQUENCE</scope>
</reference>
<dbReference type="AlphaFoldDB" id="A0A381RAC5"/>
<sequence length="231" mass="24815">MRIFLRALVLGYLIFPLLIKSEGAAQTVPSVYQFLERAQEAGPVASQVRFSTGRFGYGPKGGILFGGRYGVHVSGPVSLEGVVGVIQGERDIVSPGRDEGDRVIGSADVQMVKLDAALRFSLTGHRAWHGLSPSLIFGGGIMFDTAEQDPVEETLDAADHFELGKSFVGSLGLSTHWYLSDHIALRGDGLFSLSRLGTPPGFSDSARGFVGVEKAEWVQGLSFAVTALFRW</sequence>
<name>A0A381RAC5_9ZZZZ</name>
<evidence type="ECO:0000313" key="1">
    <source>
        <dbReference type="EMBL" id="SUZ88581.1"/>
    </source>
</evidence>
<protein>
    <recommendedName>
        <fullName evidence="2">Outer membrane protein beta-barrel domain-containing protein</fullName>
    </recommendedName>
</protein>
<dbReference type="EMBL" id="UINC01001777">
    <property type="protein sequence ID" value="SUZ88581.1"/>
    <property type="molecule type" value="Genomic_DNA"/>
</dbReference>
<proteinExistence type="predicted"/>
<gene>
    <name evidence="1" type="ORF">METZ01_LOCUS41435</name>
</gene>
<evidence type="ECO:0008006" key="2">
    <source>
        <dbReference type="Google" id="ProtNLM"/>
    </source>
</evidence>
<organism evidence="1">
    <name type="scientific">marine metagenome</name>
    <dbReference type="NCBI Taxonomy" id="408172"/>
    <lineage>
        <taxon>unclassified sequences</taxon>
        <taxon>metagenomes</taxon>
        <taxon>ecological metagenomes</taxon>
    </lineage>
</organism>